<accession>A0A060S6G1</accession>
<organism evidence="2 3">
    <name type="scientific">Plasmodium reichenowi</name>
    <dbReference type="NCBI Taxonomy" id="5854"/>
    <lineage>
        <taxon>Eukaryota</taxon>
        <taxon>Sar</taxon>
        <taxon>Alveolata</taxon>
        <taxon>Apicomplexa</taxon>
        <taxon>Aconoidasida</taxon>
        <taxon>Haemosporida</taxon>
        <taxon>Plasmodiidae</taxon>
        <taxon>Plasmodium</taxon>
        <taxon>Plasmodium (Laverania)</taxon>
    </lineage>
</organism>
<feature type="region of interest" description="Disordered" evidence="1">
    <location>
        <begin position="363"/>
        <end position="405"/>
    </location>
</feature>
<dbReference type="Proteomes" id="UP000027581">
    <property type="component" value="Unassembled WGS sequence"/>
</dbReference>
<feature type="region of interest" description="Disordered" evidence="1">
    <location>
        <begin position="674"/>
        <end position="698"/>
    </location>
</feature>
<feature type="compositionally biased region" description="Basic and acidic residues" evidence="1">
    <location>
        <begin position="467"/>
        <end position="523"/>
    </location>
</feature>
<dbReference type="EMBL" id="HG810775">
    <property type="protein sequence ID" value="CDO67228.1"/>
    <property type="molecule type" value="Genomic_DNA"/>
</dbReference>
<evidence type="ECO:0000256" key="1">
    <source>
        <dbReference type="SAM" id="MobiDB-lite"/>
    </source>
</evidence>
<feature type="region of interest" description="Disordered" evidence="1">
    <location>
        <begin position="439"/>
        <end position="530"/>
    </location>
</feature>
<keyword evidence="3" id="KW-1185">Reference proteome</keyword>
<dbReference type="PANTHER" id="PTHR21513">
    <property type="entry name" value="MAJOR SPERM PROTEIN"/>
    <property type="match status" value="1"/>
</dbReference>
<feature type="compositionally biased region" description="Polar residues" evidence="1">
    <location>
        <begin position="375"/>
        <end position="395"/>
    </location>
</feature>
<sequence length="941" mass="108912">MKKRNVSKNRYSSYMSFLCLLIRCLILCYLCRLIRNKYSILRTCDVRNSRILSGPPKNVFFGSCNTNNIINDLEENLRDEWDIAVDNILRGDDTSTFHGNTSSSENSNYLSINVIHGIHRGDDTNIIEENYVASVAEIVESLHDSVEIDHTDNIDNINSMNNVQNEDVDYCDLSTRTTESSLSNNNTENYNASLNCSDDNVNAEISRDPSRNVERIQNTYNLFIVRPNTCQNSYPLIINVFNEYGEPCDGYPNIRNTVDQYEMEYIRHQSREDMNTLYEYTLIRLPSYNENKYMCSLDEDILYERNVLEDFELLKKKSYDMFIDIHFRLRKGIQCTDRLSIFSFDNNYGYGYYYNNNFSTDGEQNNSRDMHREQSSLNQDVQDSFSRGNGNYTSENKGRGRESTNICMNDRCPYDYYNIFDRDYSGNIENVLDHREKELDHSKSDINKDKDKKENKKNDNTEGEEESKEKNKEENKDNNKEENKDNNKEENKDNNKEESKDNIKEICEDSTGDKKEGNEHELNNRSGNEIEVYNRTDTIFDNNEQNENEIMGTTSDMIPTELNVPSDRYDIDSLYLWSDMSSESTINYNDLPNLVHTQIQESSDTSVDMEIVPPYMPDLIITESPTNTSGTDTSIEIPPYYYRREQINDTIESPVTDYDDLYSSTDSYETSLLDVSSSSVECEESDVSATTSESDEGVVSLTTSESDEGVVSLTTSESVCIISATISDCEDTPITSYSESSEPPIHNRQQEESQYNNSVSKIDKDSNFRAYHVEIIYTDMDVNLLHHFIDYNGYKDTQRRKNLDSLLKALENLPKKDKSLNVWKYGLKVSLAIIEYVSNEIFALAEVIRDDFECNRGDCKNDGCKWCMAQSKFKIDILTLNFFMGSKRSNPNLSYKYLTCKEFILTRFKKLVYDSIDAIETYIAIVECFLSESIFDRIKDT</sequence>
<feature type="compositionally biased region" description="Basic and acidic residues" evidence="1">
    <location>
        <begin position="439"/>
        <end position="460"/>
    </location>
</feature>
<evidence type="ECO:0000313" key="3">
    <source>
        <dbReference type="Proteomes" id="UP000027581"/>
    </source>
</evidence>
<name>A0A060S6G1_PLARE</name>
<proteinExistence type="predicted"/>
<reference evidence="2" key="1">
    <citation type="submission" date="2014-01" db="EMBL/GenBank/DDBJ databases">
        <authorList>
            <person name="Aslett M."/>
        </authorList>
    </citation>
    <scope>NUCLEOTIDE SEQUENCE</scope>
    <source>
        <strain evidence="2">CDC</strain>
    </source>
</reference>
<dbReference type="PANTHER" id="PTHR21513:SF19">
    <property type="entry name" value="MAJOR SPERM PROTEIN"/>
    <property type="match status" value="1"/>
</dbReference>
<evidence type="ECO:0000313" key="2">
    <source>
        <dbReference type="EMBL" id="CDO67228.1"/>
    </source>
</evidence>
<gene>
    <name evidence="2" type="ORF">PRCDC_1475600</name>
</gene>
<feature type="region of interest" description="Disordered" evidence="1">
    <location>
        <begin position="732"/>
        <end position="759"/>
    </location>
</feature>
<dbReference type="AlphaFoldDB" id="A0A060S6G1"/>
<reference evidence="2" key="2">
    <citation type="submission" date="2014-05" db="EMBL/GenBank/DDBJ databases">
        <title>The genome sequences of chimpanzee malaria parasites reveal the path to human adaptation.</title>
        <authorList>
            <person name="Otto T.D."/>
            <person name="Rayner J.C."/>
            <person name="Boehme U."/>
            <person name="Pain A."/>
            <person name="Spottiswoode N."/>
            <person name="Sanders M."/>
            <person name="Quail M."/>
            <person name="Ollomo B."/>
            <person name="Renaud F."/>
            <person name="Thomas A.W."/>
            <person name="Prugnolle F."/>
            <person name="Conway D.J."/>
            <person name="Newbold C."/>
            <person name="Berriman M."/>
        </authorList>
    </citation>
    <scope>NUCLEOTIDE SEQUENCE [LARGE SCALE GENOMIC DNA]</scope>
    <source>
        <strain evidence="2">CDC</strain>
    </source>
</reference>
<protein>
    <submittedName>
        <fullName evidence="2">Uncharacterized protein</fullName>
    </submittedName>
</protein>
<dbReference type="VEuPathDB" id="PlasmoDB:PRG01_1476400"/>
<dbReference type="VEuPathDB" id="PlasmoDB:PRCDC_1475600"/>